<dbReference type="EMBL" id="JAWDJX010000101">
    <property type="protein sequence ID" value="KAK3046298.1"/>
    <property type="molecule type" value="Genomic_DNA"/>
</dbReference>
<feature type="compositionally biased region" description="Basic and acidic residues" evidence="2">
    <location>
        <begin position="100"/>
        <end position="130"/>
    </location>
</feature>
<feature type="coiled-coil region" evidence="1">
    <location>
        <begin position="33"/>
        <end position="60"/>
    </location>
</feature>
<comment type="caution">
    <text evidence="3">The sequence shown here is derived from an EMBL/GenBank/DDBJ whole genome shotgun (WGS) entry which is preliminary data.</text>
</comment>
<feature type="compositionally biased region" description="Basic and acidic residues" evidence="2">
    <location>
        <begin position="508"/>
        <end position="528"/>
    </location>
</feature>
<keyword evidence="1" id="KW-0175">Coiled coil</keyword>
<keyword evidence="4" id="KW-1185">Reference proteome</keyword>
<feature type="compositionally biased region" description="Polar residues" evidence="2">
    <location>
        <begin position="201"/>
        <end position="211"/>
    </location>
</feature>
<feature type="region of interest" description="Disordered" evidence="2">
    <location>
        <begin position="483"/>
        <end position="528"/>
    </location>
</feature>
<feature type="region of interest" description="Disordered" evidence="2">
    <location>
        <begin position="100"/>
        <end position="131"/>
    </location>
</feature>
<protein>
    <submittedName>
        <fullName evidence="3">Uncharacterized protein</fullName>
    </submittedName>
</protein>
<dbReference type="Proteomes" id="UP001271007">
    <property type="component" value="Unassembled WGS sequence"/>
</dbReference>
<evidence type="ECO:0000313" key="4">
    <source>
        <dbReference type="Proteomes" id="UP001271007"/>
    </source>
</evidence>
<evidence type="ECO:0000256" key="1">
    <source>
        <dbReference type="SAM" id="Coils"/>
    </source>
</evidence>
<feature type="compositionally biased region" description="Basic and acidic residues" evidence="2">
    <location>
        <begin position="188"/>
        <end position="197"/>
    </location>
</feature>
<evidence type="ECO:0000256" key="2">
    <source>
        <dbReference type="SAM" id="MobiDB-lite"/>
    </source>
</evidence>
<feature type="compositionally biased region" description="Polar residues" evidence="2">
    <location>
        <begin position="232"/>
        <end position="255"/>
    </location>
</feature>
<organism evidence="3 4">
    <name type="scientific">Extremus antarcticus</name>
    <dbReference type="NCBI Taxonomy" id="702011"/>
    <lineage>
        <taxon>Eukaryota</taxon>
        <taxon>Fungi</taxon>
        <taxon>Dikarya</taxon>
        <taxon>Ascomycota</taxon>
        <taxon>Pezizomycotina</taxon>
        <taxon>Dothideomycetes</taxon>
        <taxon>Dothideomycetidae</taxon>
        <taxon>Mycosphaerellales</taxon>
        <taxon>Extremaceae</taxon>
        <taxon>Extremus</taxon>
    </lineage>
</organism>
<feature type="compositionally biased region" description="Polar residues" evidence="2">
    <location>
        <begin position="312"/>
        <end position="356"/>
    </location>
</feature>
<name>A0AAJ0DAC9_9PEZI</name>
<evidence type="ECO:0000313" key="3">
    <source>
        <dbReference type="EMBL" id="KAK3046298.1"/>
    </source>
</evidence>
<feature type="region of interest" description="Disordered" evidence="2">
    <location>
        <begin position="232"/>
        <end position="357"/>
    </location>
</feature>
<dbReference type="AlphaFoldDB" id="A0AAJ0DAC9"/>
<feature type="region of interest" description="Disordered" evidence="2">
    <location>
        <begin position="188"/>
        <end position="211"/>
    </location>
</feature>
<sequence>MDATVPANNAFSSEAAAEKFVTGVIEKANIYIEATHNEQIKAIEDQIEKLKARNKKHVDTTNALIKSNNEVVTGYDVLSTRFTTLLGEVEQLKAAAITEHKKDDMSRQDLHKDDEGHRREQRKAEQDEKNALTAKVEGLDNTVKKVVADNSKIIAVLNQQRARCAQPSGVVLQRHMAALTEHRRKAEAARARDEQHRRQVVATSELSTRVSQDQDMFDNDTVAPTAYIPTQAVQSNTTTSQATESLPAPSTTSHANNREVDRSSRVAQHAPSLAQAPLNGTMTNRELKSTAGGTGADGTQVRPTKKPKLVILNSNRPASLSQDHVIGNTNPTVPKTHTSPTNPGSHTQIASGSSYTRAPARYPTKAALKAHAEDIMNGAPSTDGPSAMSRSQLLYNVAQRVVQRASEKYQPSKLLSRRAKMGLRKHMHVQHEMEDMFMPASQRARRGVQATRISMGPMAAMRAPAAVPIRSASTSANVWHAAVPQAPTPSGTHSDADLPKSRRGRVLRKSEKAEEATDTEWLDHYEDL</sequence>
<accession>A0AAJ0DAC9</accession>
<proteinExistence type="predicted"/>
<gene>
    <name evidence="3" type="ORF">LTR09_012206</name>
</gene>
<reference evidence="3" key="1">
    <citation type="submission" date="2023-04" db="EMBL/GenBank/DDBJ databases">
        <title>Black Yeasts Isolated from many extreme environments.</title>
        <authorList>
            <person name="Coleine C."/>
            <person name="Stajich J.E."/>
            <person name="Selbmann L."/>
        </authorList>
    </citation>
    <scope>NUCLEOTIDE SEQUENCE</scope>
    <source>
        <strain evidence="3">CCFEE 5312</strain>
    </source>
</reference>